<protein>
    <submittedName>
        <fullName evidence="1">Uncharacterized protein</fullName>
    </submittedName>
</protein>
<dbReference type="AlphaFoldDB" id="A0A926EL12"/>
<evidence type="ECO:0000313" key="2">
    <source>
        <dbReference type="Proteomes" id="UP000655830"/>
    </source>
</evidence>
<organism evidence="1 2">
    <name type="scientific">Zhenhengia yiwuensis</name>
    <dbReference type="NCBI Taxonomy" id="2763666"/>
    <lineage>
        <taxon>Bacteria</taxon>
        <taxon>Bacillati</taxon>
        <taxon>Bacillota</taxon>
        <taxon>Clostridia</taxon>
        <taxon>Lachnospirales</taxon>
        <taxon>Lachnospiraceae</taxon>
        <taxon>Zhenhengia</taxon>
    </lineage>
</organism>
<dbReference type="EMBL" id="JACRSY010000015">
    <property type="protein sequence ID" value="MBC8580008.1"/>
    <property type="molecule type" value="Genomic_DNA"/>
</dbReference>
<dbReference type="RefSeq" id="WP_249332903.1">
    <property type="nucleotide sequence ID" value="NZ_JACRSY010000015.1"/>
</dbReference>
<comment type="caution">
    <text evidence="1">The sequence shown here is derived from an EMBL/GenBank/DDBJ whole genome shotgun (WGS) entry which is preliminary data.</text>
</comment>
<name>A0A926EL12_9FIRM</name>
<dbReference type="Proteomes" id="UP000655830">
    <property type="component" value="Unassembled WGS sequence"/>
</dbReference>
<evidence type="ECO:0000313" key="1">
    <source>
        <dbReference type="EMBL" id="MBC8580008.1"/>
    </source>
</evidence>
<keyword evidence="2" id="KW-1185">Reference proteome</keyword>
<accession>A0A926EL12</accession>
<proteinExistence type="predicted"/>
<gene>
    <name evidence="1" type="ORF">H8718_10780</name>
</gene>
<sequence>MKDTKTEFYQAVSCGQEIEFSYNGKHYFESRDSNNDWYIYCEESKEKQRFISSNELLLHAKFADKNINDIWEDIIIDYIL</sequence>
<reference evidence="1" key="1">
    <citation type="submission" date="2020-08" db="EMBL/GenBank/DDBJ databases">
        <title>Genome public.</title>
        <authorList>
            <person name="Liu C."/>
            <person name="Sun Q."/>
        </authorList>
    </citation>
    <scope>NUCLEOTIDE SEQUENCE</scope>
    <source>
        <strain evidence="1">NSJ-12</strain>
    </source>
</reference>